<evidence type="ECO:0000256" key="2">
    <source>
        <dbReference type="ARBA" id="ARBA00023043"/>
    </source>
</evidence>
<dbReference type="Pfam" id="PF12796">
    <property type="entry name" value="Ank_2"/>
    <property type="match status" value="1"/>
</dbReference>
<keyword evidence="6" id="KW-1185">Reference proteome</keyword>
<name>A0A9P6B3K1_9AGAM</name>
<protein>
    <recommendedName>
        <fullName evidence="7">Ankyrin repeat domain-containing protein</fullName>
    </recommendedName>
</protein>
<dbReference type="PROSITE" id="PS50297">
    <property type="entry name" value="ANK_REP_REGION"/>
    <property type="match status" value="1"/>
</dbReference>
<evidence type="ECO:0000313" key="5">
    <source>
        <dbReference type="EMBL" id="KAF9516732.1"/>
    </source>
</evidence>
<dbReference type="SMART" id="SM00248">
    <property type="entry name" value="ANK"/>
    <property type="match status" value="2"/>
</dbReference>
<keyword evidence="1" id="KW-0677">Repeat</keyword>
<comment type="caution">
    <text evidence="5">The sequence shown here is derived from an EMBL/GenBank/DDBJ whole genome shotgun (WGS) entry which is preliminary data.</text>
</comment>
<feature type="repeat" description="ANK" evidence="3">
    <location>
        <begin position="74"/>
        <end position="106"/>
    </location>
</feature>
<organism evidence="5 6">
    <name type="scientific">Hydnum rufescens UP504</name>
    <dbReference type="NCBI Taxonomy" id="1448309"/>
    <lineage>
        <taxon>Eukaryota</taxon>
        <taxon>Fungi</taxon>
        <taxon>Dikarya</taxon>
        <taxon>Basidiomycota</taxon>
        <taxon>Agaricomycotina</taxon>
        <taxon>Agaricomycetes</taxon>
        <taxon>Cantharellales</taxon>
        <taxon>Hydnaceae</taxon>
        <taxon>Hydnum</taxon>
    </lineage>
</organism>
<evidence type="ECO:0000313" key="6">
    <source>
        <dbReference type="Proteomes" id="UP000886523"/>
    </source>
</evidence>
<dbReference type="Gene3D" id="1.25.40.20">
    <property type="entry name" value="Ankyrin repeat-containing domain"/>
    <property type="match status" value="1"/>
</dbReference>
<evidence type="ECO:0000256" key="4">
    <source>
        <dbReference type="SAM" id="MobiDB-lite"/>
    </source>
</evidence>
<evidence type="ECO:0000256" key="1">
    <source>
        <dbReference type="ARBA" id="ARBA00022737"/>
    </source>
</evidence>
<dbReference type="Proteomes" id="UP000886523">
    <property type="component" value="Unassembled WGS sequence"/>
</dbReference>
<dbReference type="AlphaFoldDB" id="A0A9P6B3K1"/>
<gene>
    <name evidence="5" type="ORF">BS47DRAFT_627933</name>
</gene>
<sequence length="129" mass="13914">MAESILPTTASQKGSPAQAELSNVNAIPVGPETHQKTPIEEELNLFVAAQRGDVDFMRQLIESGKATATDRDPQNITALHWAAINAQMAACRYLLDQGAEVDARGGDLVATPMQWAARCAYFNGLRIGF</sequence>
<keyword evidence="2 3" id="KW-0040">ANK repeat</keyword>
<dbReference type="OrthoDB" id="6781668at2759"/>
<feature type="region of interest" description="Disordered" evidence="4">
    <location>
        <begin position="1"/>
        <end position="20"/>
    </location>
</feature>
<proteinExistence type="predicted"/>
<evidence type="ECO:0008006" key="7">
    <source>
        <dbReference type="Google" id="ProtNLM"/>
    </source>
</evidence>
<accession>A0A9P6B3K1</accession>
<dbReference type="EMBL" id="MU128937">
    <property type="protein sequence ID" value="KAF9516732.1"/>
    <property type="molecule type" value="Genomic_DNA"/>
</dbReference>
<dbReference type="PANTHER" id="PTHR24173">
    <property type="entry name" value="ANKYRIN REPEAT CONTAINING"/>
    <property type="match status" value="1"/>
</dbReference>
<evidence type="ECO:0000256" key="3">
    <source>
        <dbReference type="PROSITE-ProRule" id="PRU00023"/>
    </source>
</evidence>
<reference evidence="5" key="1">
    <citation type="journal article" date="2020" name="Nat. Commun.">
        <title>Large-scale genome sequencing of mycorrhizal fungi provides insights into the early evolution of symbiotic traits.</title>
        <authorList>
            <person name="Miyauchi S."/>
            <person name="Kiss E."/>
            <person name="Kuo A."/>
            <person name="Drula E."/>
            <person name="Kohler A."/>
            <person name="Sanchez-Garcia M."/>
            <person name="Morin E."/>
            <person name="Andreopoulos B."/>
            <person name="Barry K.W."/>
            <person name="Bonito G."/>
            <person name="Buee M."/>
            <person name="Carver A."/>
            <person name="Chen C."/>
            <person name="Cichocki N."/>
            <person name="Clum A."/>
            <person name="Culley D."/>
            <person name="Crous P.W."/>
            <person name="Fauchery L."/>
            <person name="Girlanda M."/>
            <person name="Hayes R.D."/>
            <person name="Keri Z."/>
            <person name="LaButti K."/>
            <person name="Lipzen A."/>
            <person name="Lombard V."/>
            <person name="Magnuson J."/>
            <person name="Maillard F."/>
            <person name="Murat C."/>
            <person name="Nolan M."/>
            <person name="Ohm R.A."/>
            <person name="Pangilinan J."/>
            <person name="Pereira M.F."/>
            <person name="Perotto S."/>
            <person name="Peter M."/>
            <person name="Pfister S."/>
            <person name="Riley R."/>
            <person name="Sitrit Y."/>
            <person name="Stielow J.B."/>
            <person name="Szollosi G."/>
            <person name="Zifcakova L."/>
            <person name="Stursova M."/>
            <person name="Spatafora J.W."/>
            <person name="Tedersoo L."/>
            <person name="Vaario L.M."/>
            <person name="Yamada A."/>
            <person name="Yan M."/>
            <person name="Wang P."/>
            <person name="Xu J."/>
            <person name="Bruns T."/>
            <person name="Baldrian P."/>
            <person name="Vilgalys R."/>
            <person name="Dunand C."/>
            <person name="Henrissat B."/>
            <person name="Grigoriev I.V."/>
            <person name="Hibbett D."/>
            <person name="Nagy L.G."/>
            <person name="Martin F.M."/>
        </authorList>
    </citation>
    <scope>NUCLEOTIDE SEQUENCE</scope>
    <source>
        <strain evidence="5">UP504</strain>
    </source>
</reference>
<dbReference type="PROSITE" id="PS50088">
    <property type="entry name" value="ANK_REPEAT"/>
    <property type="match status" value="1"/>
</dbReference>
<dbReference type="InterPro" id="IPR002110">
    <property type="entry name" value="Ankyrin_rpt"/>
</dbReference>
<dbReference type="InterPro" id="IPR036770">
    <property type="entry name" value="Ankyrin_rpt-contain_sf"/>
</dbReference>
<dbReference type="SUPFAM" id="SSF48403">
    <property type="entry name" value="Ankyrin repeat"/>
    <property type="match status" value="1"/>
</dbReference>
<dbReference type="PANTHER" id="PTHR24173:SF74">
    <property type="entry name" value="ANKYRIN REPEAT DOMAIN-CONTAINING PROTEIN 16"/>
    <property type="match status" value="1"/>
</dbReference>